<sequence length="89" mass="9935">MDLRRVNQELLVQTEKLLQNEATEDAQFRSLKNRDALFCGGILFLFCSHQIESALPTLARSIMPLDANEDAIMGALKQSLVLVILSGFL</sequence>
<proteinExistence type="predicted"/>
<name>A0ACC4BWM9_POPAL</name>
<comment type="caution">
    <text evidence="1">The sequence shown here is derived from an EMBL/GenBank/DDBJ whole genome shotgun (WGS) entry which is preliminary data.</text>
</comment>
<evidence type="ECO:0000313" key="2">
    <source>
        <dbReference type="Proteomes" id="UP000309997"/>
    </source>
</evidence>
<organism evidence="1 2">
    <name type="scientific">Populus alba</name>
    <name type="common">White poplar</name>
    <dbReference type="NCBI Taxonomy" id="43335"/>
    <lineage>
        <taxon>Eukaryota</taxon>
        <taxon>Viridiplantae</taxon>
        <taxon>Streptophyta</taxon>
        <taxon>Embryophyta</taxon>
        <taxon>Tracheophyta</taxon>
        <taxon>Spermatophyta</taxon>
        <taxon>Magnoliopsida</taxon>
        <taxon>eudicotyledons</taxon>
        <taxon>Gunneridae</taxon>
        <taxon>Pentapetalae</taxon>
        <taxon>rosids</taxon>
        <taxon>fabids</taxon>
        <taxon>Malpighiales</taxon>
        <taxon>Salicaceae</taxon>
        <taxon>Saliceae</taxon>
        <taxon>Populus</taxon>
    </lineage>
</organism>
<evidence type="ECO:0000313" key="1">
    <source>
        <dbReference type="EMBL" id="KAL3582549.1"/>
    </source>
</evidence>
<dbReference type="EMBL" id="RCHU02000008">
    <property type="protein sequence ID" value="KAL3582549.1"/>
    <property type="molecule type" value="Genomic_DNA"/>
</dbReference>
<gene>
    <name evidence="1" type="ORF">D5086_016881</name>
</gene>
<keyword evidence="2" id="KW-1185">Reference proteome</keyword>
<reference evidence="1 2" key="1">
    <citation type="journal article" date="2024" name="Plant Biotechnol. J.">
        <title>Genome and CRISPR/Cas9 system of a widespread forest tree (Populus alba) in the world.</title>
        <authorList>
            <person name="Liu Y.J."/>
            <person name="Jiang P.F."/>
            <person name="Han X.M."/>
            <person name="Li X.Y."/>
            <person name="Wang H.M."/>
            <person name="Wang Y.J."/>
            <person name="Wang X.X."/>
            <person name="Zeng Q.Y."/>
        </authorList>
    </citation>
    <scope>NUCLEOTIDE SEQUENCE [LARGE SCALE GENOMIC DNA]</scope>
    <source>
        <strain evidence="2">cv. PAL-ZL1</strain>
    </source>
</reference>
<protein>
    <submittedName>
        <fullName evidence="1">Uncharacterized protein</fullName>
    </submittedName>
</protein>
<accession>A0ACC4BWM9</accession>
<dbReference type="Proteomes" id="UP000309997">
    <property type="component" value="Unassembled WGS sequence"/>
</dbReference>